<dbReference type="GO" id="GO:0003824">
    <property type="term" value="F:catalytic activity"/>
    <property type="evidence" value="ECO:0007669"/>
    <property type="project" value="InterPro"/>
</dbReference>
<dbReference type="InterPro" id="IPR005135">
    <property type="entry name" value="Endo/exonuclease/phosphatase"/>
</dbReference>
<feature type="domain" description="Endonuclease/exonuclease/phosphatase" evidence="1">
    <location>
        <begin position="64"/>
        <end position="157"/>
    </location>
</feature>
<reference evidence="2" key="1">
    <citation type="journal article" date="2023" name="IScience">
        <title>Live-bearing cockroach genome reveals convergent evolutionary mechanisms linked to viviparity in insects and beyond.</title>
        <authorList>
            <person name="Fouks B."/>
            <person name="Harrison M.C."/>
            <person name="Mikhailova A.A."/>
            <person name="Marchal E."/>
            <person name="English S."/>
            <person name="Carruthers M."/>
            <person name="Jennings E.C."/>
            <person name="Chiamaka E.L."/>
            <person name="Frigard R.A."/>
            <person name="Pippel M."/>
            <person name="Attardo G.M."/>
            <person name="Benoit J.B."/>
            <person name="Bornberg-Bauer E."/>
            <person name="Tobe S.S."/>
        </authorList>
    </citation>
    <scope>NUCLEOTIDE SEQUENCE</scope>
    <source>
        <strain evidence="2">Stay&amp;Tobe</strain>
    </source>
</reference>
<accession>A0AAD7Z7R0</accession>
<dbReference type="Gene3D" id="3.60.10.10">
    <property type="entry name" value="Endonuclease/exonuclease/phosphatase"/>
    <property type="match status" value="1"/>
</dbReference>
<dbReference type="SUPFAM" id="SSF56219">
    <property type="entry name" value="DNase I-like"/>
    <property type="match status" value="1"/>
</dbReference>
<gene>
    <name evidence="2" type="ORF">L9F63_007643</name>
</gene>
<name>A0AAD7Z7R0_DIPPU</name>
<dbReference type="Proteomes" id="UP001233999">
    <property type="component" value="Unassembled WGS sequence"/>
</dbReference>
<keyword evidence="3" id="KW-1185">Reference proteome</keyword>
<dbReference type="InterPro" id="IPR036691">
    <property type="entry name" value="Endo/exonu/phosph_ase_sf"/>
</dbReference>
<evidence type="ECO:0000259" key="1">
    <source>
        <dbReference type="Pfam" id="PF14529"/>
    </source>
</evidence>
<comment type="caution">
    <text evidence="2">The sequence shown here is derived from an EMBL/GenBank/DDBJ whole genome shotgun (WGS) entry which is preliminary data.</text>
</comment>
<evidence type="ECO:0000313" key="3">
    <source>
        <dbReference type="Proteomes" id="UP001233999"/>
    </source>
</evidence>
<organism evidence="2 3">
    <name type="scientific">Diploptera punctata</name>
    <name type="common">Pacific beetle cockroach</name>
    <dbReference type="NCBI Taxonomy" id="6984"/>
    <lineage>
        <taxon>Eukaryota</taxon>
        <taxon>Metazoa</taxon>
        <taxon>Ecdysozoa</taxon>
        <taxon>Arthropoda</taxon>
        <taxon>Hexapoda</taxon>
        <taxon>Insecta</taxon>
        <taxon>Pterygota</taxon>
        <taxon>Neoptera</taxon>
        <taxon>Polyneoptera</taxon>
        <taxon>Dictyoptera</taxon>
        <taxon>Blattodea</taxon>
        <taxon>Blaberoidea</taxon>
        <taxon>Blaberidae</taxon>
        <taxon>Diplopterinae</taxon>
        <taxon>Diploptera</taxon>
    </lineage>
</organism>
<evidence type="ECO:0000313" key="2">
    <source>
        <dbReference type="EMBL" id="KAJ9575493.1"/>
    </source>
</evidence>
<protein>
    <recommendedName>
        <fullName evidence="1">Endonuclease/exonuclease/phosphatase domain-containing protein</fullName>
    </recommendedName>
</protein>
<dbReference type="EMBL" id="JASPKZ010009835">
    <property type="protein sequence ID" value="KAJ9575493.1"/>
    <property type="molecule type" value="Genomic_DNA"/>
</dbReference>
<reference evidence="2" key="2">
    <citation type="submission" date="2023-05" db="EMBL/GenBank/DDBJ databases">
        <authorList>
            <person name="Fouks B."/>
        </authorList>
    </citation>
    <scope>NUCLEOTIDE SEQUENCE</scope>
    <source>
        <strain evidence="2">Stay&amp;Tobe</strain>
        <tissue evidence="2">Testes</tissue>
    </source>
</reference>
<proteinExistence type="predicted"/>
<dbReference type="AlphaFoldDB" id="A0AAD7Z7R0"/>
<dbReference type="Pfam" id="PF14529">
    <property type="entry name" value="Exo_endo_phos_2"/>
    <property type="match status" value="1"/>
</dbReference>
<sequence length="242" mass="27084">MILTETFLTEDIELQGYYAIHALATPTEGRPAGGVTCFIKGRTGDIEGITKEENMIIVQTSTVTIIGIYIQPSAPIENIIDKISTAIEQTKADKNVILAGDFNCRLDKETAKTHILLETLEEEGFKIANTKDTPTYFAQNGHSTIDLVFFKGENLKLIKQNGLWNSAAAPIRKHIPIMTSFHMKIPQTRKEANGPNIYTRQIQQEVIKLNEENIEKARDLIEEGKLEEALEISTQVMKKAIK</sequence>
<feature type="non-terminal residue" evidence="2">
    <location>
        <position position="242"/>
    </location>
</feature>